<keyword evidence="3" id="KW-0813">Transport</keyword>
<dbReference type="Gene3D" id="3.40.50.300">
    <property type="entry name" value="P-loop containing nucleotide triphosphate hydrolases"/>
    <property type="match status" value="1"/>
</dbReference>
<keyword evidence="7" id="KW-0029">Amino-acid transport</keyword>
<name>A0ABU5CF07_9BACI</name>
<evidence type="ECO:0000256" key="4">
    <source>
        <dbReference type="ARBA" id="ARBA00022475"/>
    </source>
</evidence>
<keyword evidence="5" id="KW-0547">Nucleotide-binding</keyword>
<dbReference type="Pfam" id="PF00005">
    <property type="entry name" value="ABC_tran"/>
    <property type="match status" value="1"/>
</dbReference>
<dbReference type="InterPro" id="IPR017871">
    <property type="entry name" value="ABC_transporter-like_CS"/>
</dbReference>
<keyword evidence="4" id="KW-1003">Cell membrane</keyword>
<dbReference type="PIRSF" id="PIRSF039085">
    <property type="entry name" value="ABC_ATPase_HisP"/>
    <property type="match status" value="1"/>
</dbReference>
<evidence type="ECO:0000256" key="1">
    <source>
        <dbReference type="ARBA" id="ARBA00004202"/>
    </source>
</evidence>
<keyword evidence="11" id="KW-1185">Reference proteome</keyword>
<feature type="domain" description="ABC transporter" evidence="9">
    <location>
        <begin position="4"/>
        <end position="238"/>
    </location>
</feature>
<sequence>MSLIEVKNLKKSFGNAEVLKDISVTIDKQEVVCVIGASGSGKSTFLRCLNRLEEITSGQVVIDGQDITAKDANINQIRQEVGMVFQQFNLFPHKTVLENIMLAPMKAKGITADQARQKAEALLAKVGLKDKAGSYPNELSGGQQQRVAIARALAMNPKIMLFDEPTSALDPEMVGDVLDVMKQLAQEGMTMVVVTHEMGFAREVSDRVLFIDDGVIMEENKPSELFADPKHERTKAFLSKIL</sequence>
<evidence type="ECO:0000259" key="9">
    <source>
        <dbReference type="PROSITE" id="PS50893"/>
    </source>
</evidence>
<dbReference type="InterPro" id="IPR030679">
    <property type="entry name" value="ABC_ATPase_HisP-typ"/>
</dbReference>
<comment type="similarity">
    <text evidence="2">Belongs to the ABC transporter superfamily.</text>
</comment>
<dbReference type="EMBL" id="JAROCA020000001">
    <property type="protein sequence ID" value="MDY0404914.1"/>
    <property type="molecule type" value="Genomic_DNA"/>
</dbReference>
<evidence type="ECO:0000256" key="8">
    <source>
        <dbReference type="ARBA" id="ARBA00023136"/>
    </source>
</evidence>
<dbReference type="PANTHER" id="PTHR43166:SF9">
    <property type="entry name" value="GLUTAMATE_ASPARTATE IMPORT ATP-BINDING PROTEIN GLTL"/>
    <property type="match status" value="1"/>
</dbReference>
<keyword evidence="6 10" id="KW-0067">ATP-binding</keyword>
<dbReference type="InterPro" id="IPR027417">
    <property type="entry name" value="P-loop_NTPase"/>
</dbReference>
<protein>
    <submittedName>
        <fullName evidence="10">Amino acid ABC transporter ATP-binding protein</fullName>
    </submittedName>
</protein>
<dbReference type="PROSITE" id="PS00211">
    <property type="entry name" value="ABC_TRANSPORTER_1"/>
    <property type="match status" value="1"/>
</dbReference>
<dbReference type="InterPro" id="IPR003439">
    <property type="entry name" value="ABC_transporter-like_ATP-bd"/>
</dbReference>
<dbReference type="InterPro" id="IPR050086">
    <property type="entry name" value="MetN_ABC_transporter-like"/>
</dbReference>
<dbReference type="PROSITE" id="PS50893">
    <property type="entry name" value="ABC_TRANSPORTER_2"/>
    <property type="match status" value="1"/>
</dbReference>
<dbReference type="InterPro" id="IPR003593">
    <property type="entry name" value="AAA+_ATPase"/>
</dbReference>
<gene>
    <name evidence="10" type="ORF">P5G51_005440</name>
</gene>
<proteinExistence type="inferred from homology"/>
<accession>A0ABU5CF07</accession>
<evidence type="ECO:0000256" key="2">
    <source>
        <dbReference type="ARBA" id="ARBA00005417"/>
    </source>
</evidence>
<evidence type="ECO:0000313" key="10">
    <source>
        <dbReference type="EMBL" id="MDY0404914.1"/>
    </source>
</evidence>
<evidence type="ECO:0000256" key="6">
    <source>
        <dbReference type="ARBA" id="ARBA00022840"/>
    </source>
</evidence>
<evidence type="ECO:0000256" key="3">
    <source>
        <dbReference type="ARBA" id="ARBA00022448"/>
    </source>
</evidence>
<comment type="subcellular location">
    <subcellularLocation>
        <location evidence="1">Cell membrane</location>
        <topology evidence="1">Peripheral membrane protein</topology>
    </subcellularLocation>
</comment>
<evidence type="ECO:0000313" key="11">
    <source>
        <dbReference type="Proteomes" id="UP001228376"/>
    </source>
</evidence>
<organism evidence="10 11">
    <name type="scientific">Tigheibacillus jepli</name>
    <dbReference type="NCBI Taxonomy" id="3035914"/>
    <lineage>
        <taxon>Bacteria</taxon>
        <taxon>Bacillati</taxon>
        <taxon>Bacillota</taxon>
        <taxon>Bacilli</taxon>
        <taxon>Bacillales</taxon>
        <taxon>Bacillaceae</taxon>
        <taxon>Tigheibacillus</taxon>
    </lineage>
</organism>
<dbReference type="CDD" id="cd03262">
    <property type="entry name" value="ABC_HisP_GlnQ"/>
    <property type="match status" value="1"/>
</dbReference>
<dbReference type="RefSeq" id="WP_306067706.1">
    <property type="nucleotide sequence ID" value="NZ_JAROCA020000001.1"/>
</dbReference>
<evidence type="ECO:0000256" key="5">
    <source>
        <dbReference type="ARBA" id="ARBA00022741"/>
    </source>
</evidence>
<keyword evidence="8" id="KW-0472">Membrane</keyword>
<reference evidence="10 11" key="1">
    <citation type="submission" date="2023-10" db="EMBL/GenBank/DDBJ databases">
        <title>179-bfca-hs.</title>
        <authorList>
            <person name="Miliotis G."/>
            <person name="Sengupta P."/>
            <person name="Hameed A."/>
            <person name="Chuvochina M."/>
            <person name="Mcdonagh F."/>
            <person name="Simpson A.C."/>
            <person name="Singh N.K."/>
            <person name="Rekha P.D."/>
            <person name="Raman K."/>
            <person name="Hugenholtz P."/>
            <person name="Venkateswaran K."/>
        </authorList>
    </citation>
    <scope>NUCLEOTIDE SEQUENCE [LARGE SCALE GENOMIC DNA]</scope>
    <source>
        <strain evidence="10 11">179-BFC-A-HS</strain>
    </source>
</reference>
<dbReference type="SMART" id="SM00382">
    <property type="entry name" value="AAA"/>
    <property type="match status" value="1"/>
</dbReference>
<comment type="caution">
    <text evidence="10">The sequence shown here is derived from an EMBL/GenBank/DDBJ whole genome shotgun (WGS) entry which is preliminary data.</text>
</comment>
<dbReference type="SUPFAM" id="SSF52540">
    <property type="entry name" value="P-loop containing nucleoside triphosphate hydrolases"/>
    <property type="match status" value="1"/>
</dbReference>
<dbReference type="Proteomes" id="UP001228376">
    <property type="component" value="Unassembled WGS sequence"/>
</dbReference>
<dbReference type="PANTHER" id="PTHR43166">
    <property type="entry name" value="AMINO ACID IMPORT ATP-BINDING PROTEIN"/>
    <property type="match status" value="1"/>
</dbReference>
<dbReference type="GO" id="GO:0005524">
    <property type="term" value="F:ATP binding"/>
    <property type="evidence" value="ECO:0007669"/>
    <property type="project" value="UniProtKB-KW"/>
</dbReference>
<evidence type="ECO:0000256" key="7">
    <source>
        <dbReference type="ARBA" id="ARBA00022970"/>
    </source>
</evidence>